<dbReference type="AlphaFoldDB" id="A0AA88HXM5"/>
<keyword evidence="10" id="KW-0443">Lipid metabolism</keyword>
<evidence type="ECO:0000256" key="8">
    <source>
        <dbReference type="ARBA" id="ARBA00022837"/>
    </source>
</evidence>
<dbReference type="Proteomes" id="UP001187531">
    <property type="component" value="Unassembled WGS sequence"/>
</dbReference>
<sequence length="295" mass="32689">MAGCLLMDLIVFCVTLLLPMSTVVGTNLEPGMLFKNSKNSRAVFVPLLPTRPCRIYGSRFYIQRLSSVTQTFDISDESINGQIASCQLRNSISITSPAPPRERMEFIYPGTKWCGPGDIANSPDDLGIYRKTDMCCREHDHCNDMMASGECKHGLCNSSPFTRAHCACDEKFRVCLMNNGDKVSDSVGVAFFNVGGVVCFKEEFPFTGVNRQCLTSTGRRKKRCVTQFGVPTHRFVQPEKYRSIDKAISSRSLAPMDAASTIDRVRSFVSDVSTVVKSVAQSSLHMYSLNKARAL</sequence>
<keyword evidence="11" id="KW-1015">Disulfide bond</keyword>
<dbReference type="GO" id="GO:0046872">
    <property type="term" value="F:metal ion binding"/>
    <property type="evidence" value="ECO:0007669"/>
    <property type="project" value="UniProtKB-KW"/>
</dbReference>
<evidence type="ECO:0000256" key="12">
    <source>
        <dbReference type="ARBA" id="ARBA00029903"/>
    </source>
</evidence>
<dbReference type="InterPro" id="IPR016090">
    <property type="entry name" value="PLA2-like_dom"/>
</dbReference>
<dbReference type="GO" id="GO:0005576">
    <property type="term" value="C:extracellular region"/>
    <property type="evidence" value="ECO:0007669"/>
    <property type="project" value="UniProtKB-SubCell"/>
</dbReference>
<dbReference type="InterPro" id="IPR036444">
    <property type="entry name" value="PLipase_A2_dom_sf"/>
</dbReference>
<dbReference type="InterPro" id="IPR033113">
    <property type="entry name" value="PLA2_histidine"/>
</dbReference>
<keyword evidence="5" id="KW-0964">Secreted</keyword>
<evidence type="ECO:0000256" key="2">
    <source>
        <dbReference type="ARBA" id="ARBA00004613"/>
    </source>
</evidence>
<evidence type="ECO:0000256" key="5">
    <source>
        <dbReference type="ARBA" id="ARBA00022525"/>
    </source>
</evidence>
<accession>A0AA88HXM5</accession>
<keyword evidence="7" id="KW-0378">Hydrolase</keyword>
<dbReference type="EC" id="3.1.1.4" evidence="3"/>
<comment type="subcellular location">
    <subcellularLocation>
        <location evidence="2">Secreted</location>
    </subcellularLocation>
</comment>
<keyword evidence="13" id="KW-0732">Signal</keyword>
<dbReference type="EMBL" id="JAVRJZ010000013">
    <property type="protein sequence ID" value="KAK2714091.1"/>
    <property type="molecule type" value="Genomic_DNA"/>
</dbReference>
<feature type="domain" description="Phospholipase A2-like central" evidence="14">
    <location>
        <begin position="107"/>
        <end position="202"/>
    </location>
</feature>
<evidence type="ECO:0000259" key="14">
    <source>
        <dbReference type="Pfam" id="PF05826"/>
    </source>
</evidence>
<comment type="cofactor">
    <cofactor evidence="1">
        <name>Ca(2+)</name>
        <dbReference type="ChEBI" id="CHEBI:29108"/>
    </cofactor>
</comment>
<dbReference type="GO" id="GO:0004623">
    <property type="term" value="F:phospholipase A2 activity"/>
    <property type="evidence" value="ECO:0007669"/>
    <property type="project" value="UniProtKB-EC"/>
</dbReference>
<evidence type="ECO:0000256" key="3">
    <source>
        <dbReference type="ARBA" id="ARBA00013278"/>
    </source>
</evidence>
<dbReference type="PANTHER" id="PTHR12253">
    <property type="entry name" value="RH14732P"/>
    <property type="match status" value="1"/>
</dbReference>
<name>A0AA88HXM5_ARTSF</name>
<evidence type="ECO:0000256" key="10">
    <source>
        <dbReference type="ARBA" id="ARBA00023098"/>
    </source>
</evidence>
<proteinExistence type="predicted"/>
<organism evidence="15 16">
    <name type="scientific">Artemia franciscana</name>
    <name type="common">Brine shrimp</name>
    <name type="synonym">Artemia sanfranciscana</name>
    <dbReference type="NCBI Taxonomy" id="6661"/>
    <lineage>
        <taxon>Eukaryota</taxon>
        <taxon>Metazoa</taxon>
        <taxon>Ecdysozoa</taxon>
        <taxon>Arthropoda</taxon>
        <taxon>Crustacea</taxon>
        <taxon>Branchiopoda</taxon>
        <taxon>Anostraca</taxon>
        <taxon>Artemiidae</taxon>
        <taxon>Artemia</taxon>
    </lineage>
</organism>
<evidence type="ECO:0000313" key="15">
    <source>
        <dbReference type="EMBL" id="KAK2714091.1"/>
    </source>
</evidence>
<evidence type="ECO:0000256" key="6">
    <source>
        <dbReference type="ARBA" id="ARBA00022723"/>
    </source>
</evidence>
<feature type="signal peptide" evidence="13">
    <location>
        <begin position="1"/>
        <end position="25"/>
    </location>
</feature>
<evidence type="ECO:0000256" key="13">
    <source>
        <dbReference type="SAM" id="SignalP"/>
    </source>
</evidence>
<evidence type="ECO:0000256" key="7">
    <source>
        <dbReference type="ARBA" id="ARBA00022801"/>
    </source>
</evidence>
<dbReference type="PROSITE" id="PS00118">
    <property type="entry name" value="PA2_HIS"/>
    <property type="match status" value="1"/>
</dbReference>
<comment type="caution">
    <text evidence="15">The sequence shown here is derived from an EMBL/GenBank/DDBJ whole genome shotgun (WGS) entry which is preliminary data.</text>
</comment>
<dbReference type="SUPFAM" id="SSF48619">
    <property type="entry name" value="Phospholipase A2, PLA2"/>
    <property type="match status" value="1"/>
</dbReference>
<evidence type="ECO:0000256" key="11">
    <source>
        <dbReference type="ARBA" id="ARBA00023157"/>
    </source>
</evidence>
<feature type="chain" id="PRO_5041687309" description="Phospholipase A2" evidence="13">
    <location>
        <begin position="26"/>
        <end position="295"/>
    </location>
</feature>
<dbReference type="GO" id="GO:0016042">
    <property type="term" value="P:lipid catabolic process"/>
    <property type="evidence" value="ECO:0007669"/>
    <property type="project" value="UniProtKB-KW"/>
</dbReference>
<evidence type="ECO:0000256" key="9">
    <source>
        <dbReference type="ARBA" id="ARBA00022963"/>
    </source>
</evidence>
<evidence type="ECO:0000313" key="16">
    <source>
        <dbReference type="Proteomes" id="UP001187531"/>
    </source>
</evidence>
<gene>
    <name evidence="15" type="ORF">QYM36_008623</name>
</gene>
<protein>
    <recommendedName>
        <fullName evidence="4">Phospholipase A2</fullName>
        <ecNumber evidence="3">3.1.1.4</ecNumber>
    </recommendedName>
    <alternativeName>
        <fullName evidence="12">Phosphatidylcholine 2-acylhydrolase</fullName>
    </alternativeName>
</protein>
<evidence type="ECO:0000256" key="4">
    <source>
        <dbReference type="ARBA" id="ARBA00021721"/>
    </source>
</evidence>
<dbReference type="GO" id="GO:0050482">
    <property type="term" value="P:arachidonate secretion"/>
    <property type="evidence" value="ECO:0007669"/>
    <property type="project" value="InterPro"/>
</dbReference>
<dbReference type="Pfam" id="PF05826">
    <property type="entry name" value="Phospholip_A2_2"/>
    <property type="match status" value="1"/>
</dbReference>
<reference evidence="15" key="1">
    <citation type="submission" date="2023-07" db="EMBL/GenBank/DDBJ databases">
        <title>Chromosome-level genome assembly of Artemia franciscana.</title>
        <authorList>
            <person name="Jo E."/>
        </authorList>
    </citation>
    <scope>NUCLEOTIDE SEQUENCE</scope>
    <source>
        <tissue evidence="15">Whole body</tissue>
    </source>
</reference>
<keyword evidence="16" id="KW-1185">Reference proteome</keyword>
<dbReference type="GO" id="GO:0006644">
    <property type="term" value="P:phospholipid metabolic process"/>
    <property type="evidence" value="ECO:0007669"/>
    <property type="project" value="InterPro"/>
</dbReference>
<keyword evidence="8" id="KW-0106">Calcium</keyword>
<dbReference type="FunFam" id="1.20.90.10:FF:000002">
    <property type="entry name" value="Phospholipase A2 group III"/>
    <property type="match status" value="1"/>
</dbReference>
<keyword evidence="9" id="KW-0442">Lipid degradation</keyword>
<dbReference type="Gene3D" id="1.20.90.10">
    <property type="entry name" value="Phospholipase A2 domain"/>
    <property type="match status" value="1"/>
</dbReference>
<evidence type="ECO:0000256" key="1">
    <source>
        <dbReference type="ARBA" id="ARBA00001913"/>
    </source>
</evidence>
<keyword evidence="6" id="KW-0479">Metal-binding</keyword>
<dbReference type="CDD" id="cd04704">
    <property type="entry name" value="PLA2_bee_venom_like"/>
    <property type="match status" value="1"/>
</dbReference>